<comment type="caution">
    <text evidence="1">The sequence shown here is derived from an EMBL/GenBank/DDBJ whole genome shotgun (WGS) entry which is preliminary data.</text>
</comment>
<protein>
    <submittedName>
        <fullName evidence="1">PilT protein domain-containing protein</fullName>
    </submittedName>
</protein>
<sequence length="50" mass="5460">MAVRDLMSAATARLTGDQFVVADSAFQTEALEDSGKYRVLRCPFFRFGGG</sequence>
<dbReference type="Proteomes" id="UP000011592">
    <property type="component" value="Unassembled WGS sequence"/>
</dbReference>
<reference evidence="1 2" key="1">
    <citation type="journal article" date="2014" name="PLoS Genet.">
        <title>Phylogenetically driven sequencing of extremely halophilic archaea reveals strategies for static and dynamic osmo-response.</title>
        <authorList>
            <person name="Becker E.A."/>
            <person name="Seitzer P.M."/>
            <person name="Tritt A."/>
            <person name="Larsen D."/>
            <person name="Krusor M."/>
            <person name="Yao A.I."/>
            <person name="Wu D."/>
            <person name="Madern D."/>
            <person name="Eisen J.A."/>
            <person name="Darling A.E."/>
            <person name="Facciotti M.T."/>
        </authorList>
    </citation>
    <scope>NUCLEOTIDE SEQUENCE [LARGE SCALE GENOMIC DNA]</scope>
    <source>
        <strain evidence="1 2">JCM 14663</strain>
    </source>
</reference>
<evidence type="ECO:0000313" key="2">
    <source>
        <dbReference type="Proteomes" id="UP000011592"/>
    </source>
</evidence>
<dbReference type="AlphaFoldDB" id="L9YPR9"/>
<name>L9YPR9_9EURY</name>
<evidence type="ECO:0000313" key="1">
    <source>
        <dbReference type="EMBL" id="ELY75676.1"/>
    </source>
</evidence>
<keyword evidence="2" id="KW-1185">Reference proteome</keyword>
<gene>
    <name evidence="1" type="ORF">C486_19174</name>
</gene>
<accession>L9YPR9</accession>
<dbReference type="EMBL" id="AOIJ01000085">
    <property type="protein sequence ID" value="ELY75676.1"/>
    <property type="molecule type" value="Genomic_DNA"/>
</dbReference>
<organism evidence="1 2">
    <name type="scientific">Natrinema gari JCM 14663</name>
    <dbReference type="NCBI Taxonomy" id="1230459"/>
    <lineage>
        <taxon>Archaea</taxon>
        <taxon>Methanobacteriati</taxon>
        <taxon>Methanobacteriota</taxon>
        <taxon>Stenosarchaea group</taxon>
        <taxon>Halobacteria</taxon>
        <taxon>Halobacteriales</taxon>
        <taxon>Natrialbaceae</taxon>
        <taxon>Natrinema</taxon>
    </lineage>
</organism>
<proteinExistence type="predicted"/>